<evidence type="ECO:0000313" key="3">
    <source>
        <dbReference type="Proteomes" id="UP000324222"/>
    </source>
</evidence>
<keyword evidence="3" id="KW-1185">Reference proteome</keyword>
<gene>
    <name evidence="2" type="ORF">E2C01_094780</name>
</gene>
<sequence length="72" mass="7810">MIEEAHQSLDAWTDSEKQTQHAMVGMTHLQEHSGIVGGEERRRDAAGGLELLGRRGTPSPSHPILISPTSPI</sequence>
<dbReference type="EMBL" id="VSRR010118073">
    <property type="protein sequence ID" value="MPC99370.1"/>
    <property type="molecule type" value="Genomic_DNA"/>
</dbReference>
<evidence type="ECO:0000256" key="1">
    <source>
        <dbReference type="SAM" id="MobiDB-lite"/>
    </source>
</evidence>
<dbReference type="AlphaFoldDB" id="A0A5B7JRB8"/>
<comment type="caution">
    <text evidence="2">The sequence shown here is derived from an EMBL/GenBank/DDBJ whole genome shotgun (WGS) entry which is preliminary data.</text>
</comment>
<name>A0A5B7JRB8_PORTR</name>
<organism evidence="2 3">
    <name type="scientific">Portunus trituberculatus</name>
    <name type="common">Swimming crab</name>
    <name type="synonym">Neptunus trituberculatus</name>
    <dbReference type="NCBI Taxonomy" id="210409"/>
    <lineage>
        <taxon>Eukaryota</taxon>
        <taxon>Metazoa</taxon>
        <taxon>Ecdysozoa</taxon>
        <taxon>Arthropoda</taxon>
        <taxon>Crustacea</taxon>
        <taxon>Multicrustacea</taxon>
        <taxon>Malacostraca</taxon>
        <taxon>Eumalacostraca</taxon>
        <taxon>Eucarida</taxon>
        <taxon>Decapoda</taxon>
        <taxon>Pleocyemata</taxon>
        <taxon>Brachyura</taxon>
        <taxon>Eubrachyura</taxon>
        <taxon>Portunoidea</taxon>
        <taxon>Portunidae</taxon>
        <taxon>Portuninae</taxon>
        <taxon>Portunus</taxon>
    </lineage>
</organism>
<proteinExistence type="predicted"/>
<evidence type="ECO:0000313" key="2">
    <source>
        <dbReference type="EMBL" id="MPC99370.1"/>
    </source>
</evidence>
<feature type="region of interest" description="Disordered" evidence="1">
    <location>
        <begin position="1"/>
        <end position="72"/>
    </location>
</feature>
<dbReference type="Proteomes" id="UP000324222">
    <property type="component" value="Unassembled WGS sequence"/>
</dbReference>
<reference evidence="2 3" key="1">
    <citation type="submission" date="2019-05" db="EMBL/GenBank/DDBJ databases">
        <title>Another draft genome of Portunus trituberculatus and its Hox gene families provides insights of decapod evolution.</title>
        <authorList>
            <person name="Jeong J.-H."/>
            <person name="Song I."/>
            <person name="Kim S."/>
            <person name="Choi T."/>
            <person name="Kim D."/>
            <person name="Ryu S."/>
            <person name="Kim W."/>
        </authorList>
    </citation>
    <scope>NUCLEOTIDE SEQUENCE [LARGE SCALE GENOMIC DNA]</scope>
    <source>
        <tissue evidence="2">Muscle</tissue>
    </source>
</reference>
<feature type="compositionally biased region" description="Low complexity" evidence="1">
    <location>
        <begin position="46"/>
        <end position="56"/>
    </location>
</feature>
<accession>A0A5B7JRB8</accession>
<protein>
    <submittedName>
        <fullName evidence="2">Uncharacterized protein</fullName>
    </submittedName>
</protein>